<feature type="compositionally biased region" description="Acidic residues" evidence="1">
    <location>
        <begin position="64"/>
        <end position="75"/>
    </location>
</feature>
<feature type="compositionally biased region" description="Acidic residues" evidence="1">
    <location>
        <begin position="45"/>
        <end position="55"/>
    </location>
</feature>
<keyword evidence="3" id="KW-1185">Reference proteome</keyword>
<feature type="compositionally biased region" description="Basic and acidic residues" evidence="1">
    <location>
        <begin position="34"/>
        <end position="44"/>
    </location>
</feature>
<dbReference type="AlphaFoldDB" id="A0A9P6ZQJ9"/>
<name>A0A9P6ZQJ9_9AGAM</name>
<sequence>MDLVCCLEVYSEEVIPGQSGKVALQPVEEEPDDNQVHEQVRDSDEREDGEGECSDVAEVKNNVEEDEAQNDAEEGQQEKEEQEQQEKEQEEEQEEIGETERTEEEESVVRTRPSGRRRWVIVSDDEDSPKAIDRNSKLVADLQQTQNTLIVDDPQPSAPGAKNRVIAVRTQDVPHVSDTERPIKKEKETQPPACRARVSPVAGSSQEGQAPFGAHRPLGQHVKQEPNSSSTGQMAYQPQATQATQESEPAPENKLVISIQHKPSAQHAQFSTKPHTRIGKVLTRACKSFRLDVNVAQLYLIVVTQNDQGSKEEDYFLCDRNETVETAVVGVEGRAEFMIRMPEDPAM</sequence>
<proteinExistence type="predicted"/>
<feature type="region of interest" description="Disordered" evidence="1">
    <location>
        <begin position="147"/>
        <end position="251"/>
    </location>
</feature>
<comment type="caution">
    <text evidence="2">The sequence shown here is derived from an EMBL/GenBank/DDBJ whole genome shotgun (WGS) entry which is preliminary data.</text>
</comment>
<feature type="compositionally biased region" description="Basic and acidic residues" evidence="1">
    <location>
        <begin position="175"/>
        <end position="189"/>
    </location>
</feature>
<evidence type="ECO:0000256" key="1">
    <source>
        <dbReference type="SAM" id="MobiDB-lite"/>
    </source>
</evidence>
<protein>
    <submittedName>
        <fullName evidence="2">Uncharacterized protein</fullName>
    </submittedName>
</protein>
<feature type="compositionally biased region" description="Acidic residues" evidence="1">
    <location>
        <begin position="88"/>
        <end position="106"/>
    </location>
</feature>
<organism evidence="2 3">
    <name type="scientific">Suillus placidus</name>
    <dbReference type="NCBI Taxonomy" id="48579"/>
    <lineage>
        <taxon>Eukaryota</taxon>
        <taxon>Fungi</taxon>
        <taxon>Dikarya</taxon>
        <taxon>Basidiomycota</taxon>
        <taxon>Agaricomycotina</taxon>
        <taxon>Agaricomycetes</taxon>
        <taxon>Agaricomycetidae</taxon>
        <taxon>Boletales</taxon>
        <taxon>Suillineae</taxon>
        <taxon>Suillaceae</taxon>
        <taxon>Suillus</taxon>
    </lineage>
</organism>
<feature type="region of interest" description="Disordered" evidence="1">
    <location>
        <begin position="14"/>
        <end position="122"/>
    </location>
</feature>
<evidence type="ECO:0000313" key="2">
    <source>
        <dbReference type="EMBL" id="KAG1774643.1"/>
    </source>
</evidence>
<evidence type="ECO:0000313" key="3">
    <source>
        <dbReference type="Proteomes" id="UP000714275"/>
    </source>
</evidence>
<dbReference type="OrthoDB" id="3262817at2759"/>
<gene>
    <name evidence="2" type="ORF">EV702DRAFT_1123631</name>
</gene>
<reference evidence="2" key="1">
    <citation type="journal article" date="2020" name="New Phytol.">
        <title>Comparative genomics reveals dynamic genome evolution in host specialist ectomycorrhizal fungi.</title>
        <authorList>
            <person name="Lofgren L.A."/>
            <person name="Nguyen N.H."/>
            <person name="Vilgalys R."/>
            <person name="Ruytinx J."/>
            <person name="Liao H.L."/>
            <person name="Branco S."/>
            <person name="Kuo A."/>
            <person name="LaButti K."/>
            <person name="Lipzen A."/>
            <person name="Andreopoulos W."/>
            <person name="Pangilinan J."/>
            <person name="Riley R."/>
            <person name="Hundley H."/>
            <person name="Na H."/>
            <person name="Barry K."/>
            <person name="Grigoriev I.V."/>
            <person name="Stajich J.E."/>
            <person name="Kennedy P.G."/>
        </authorList>
    </citation>
    <scope>NUCLEOTIDE SEQUENCE</scope>
    <source>
        <strain evidence="2">DOB743</strain>
    </source>
</reference>
<dbReference type="Proteomes" id="UP000714275">
    <property type="component" value="Unassembled WGS sequence"/>
</dbReference>
<feature type="compositionally biased region" description="Basic and acidic residues" evidence="1">
    <location>
        <begin position="76"/>
        <end position="87"/>
    </location>
</feature>
<accession>A0A9P6ZQJ9</accession>
<dbReference type="EMBL" id="JABBWD010000040">
    <property type="protein sequence ID" value="KAG1774643.1"/>
    <property type="molecule type" value="Genomic_DNA"/>
</dbReference>
<feature type="compositionally biased region" description="Polar residues" evidence="1">
    <location>
        <begin position="225"/>
        <end position="247"/>
    </location>
</feature>